<dbReference type="InterPro" id="IPR008949">
    <property type="entry name" value="Isoprenoid_synthase_dom_sf"/>
</dbReference>
<evidence type="ECO:0000259" key="5">
    <source>
        <dbReference type="Pfam" id="PF03936"/>
    </source>
</evidence>
<sequence>MATKCACFISLTPMSMTSSKPDHMHRKLFSRLLSSRSSINPKFLNGTLKSSNIASCLPFDGTSEVAQQPGTGNFHPSVWDDHIFSSSTSNLKQDTFEELKKEVKSILSLASNDPVQELDLIDQIQRLGVAYHFEPEIEGALRRLYNDDIDQLLDSNIIDSISSEHLHAVSLRFRLLRQAGYYVSPDVFKNFKDKKGEFNSSLASDTRCMLSLYQASYLGFNGEHIMDEAMAFSTKHLKSMLVTQLNPALESEIQSALQIPLLKTMERVQAREYITNYKMQDSRNETLLKFATLDFNILQSLHQKEVTEVKWWWDNMNIKAKLPFEIRDRVVEGYCMLMATYFEPQYSSGRILLAKIYSMLSVLDDAFDVYGNLEELAPLTDAFQRWDGDVNYLTEHMRIIFEEVLNVVNGVEGERMMKGQRNGLPYLKEEVKDYTKGLLEEAKILFSGKVPTLEEWLPVSMVTVAINIFVIAAVMDLGEVATKEVFDWIASKPKMIRCSYLLNRLLDDIATFKGEQKRGILVSTVTCCMKDHGLSESNAIKYLQEIVTSSWKDMNEERFRPNLAPPSVTKIIFNITAIIELYYVGGVDGYTNSSGRTRDIVASLLVHPLPI</sequence>
<comment type="caution">
    <text evidence="6">The sequence shown here is derived from an EMBL/GenBank/DDBJ whole genome shotgun (WGS) entry which is preliminary data.</text>
</comment>
<evidence type="ECO:0000256" key="3">
    <source>
        <dbReference type="ARBA" id="ARBA00023239"/>
    </source>
</evidence>
<feature type="domain" description="Terpene synthase N-terminal" evidence="4">
    <location>
        <begin position="77"/>
        <end position="257"/>
    </location>
</feature>
<dbReference type="GO" id="GO:0016102">
    <property type="term" value="P:diterpenoid biosynthetic process"/>
    <property type="evidence" value="ECO:0007669"/>
    <property type="project" value="InterPro"/>
</dbReference>
<keyword evidence="2" id="KW-0460">Magnesium</keyword>
<dbReference type="CDD" id="cd00684">
    <property type="entry name" value="Terpene_cyclase_plant_C1"/>
    <property type="match status" value="1"/>
</dbReference>
<dbReference type="Pfam" id="PF03936">
    <property type="entry name" value="Terpene_synth_C"/>
    <property type="match status" value="1"/>
</dbReference>
<dbReference type="SFLD" id="SFLDS00005">
    <property type="entry name" value="Isoprenoid_Synthase_Type_I"/>
    <property type="match status" value="1"/>
</dbReference>
<evidence type="ECO:0000313" key="7">
    <source>
        <dbReference type="Proteomes" id="UP000554482"/>
    </source>
</evidence>
<keyword evidence="7" id="KW-1185">Reference proteome</keyword>
<dbReference type="Pfam" id="PF01397">
    <property type="entry name" value="Terpene_synth"/>
    <property type="match status" value="1"/>
</dbReference>
<dbReference type="InterPro" id="IPR001906">
    <property type="entry name" value="Terpene_synth_N"/>
</dbReference>
<dbReference type="SUPFAM" id="SSF48576">
    <property type="entry name" value="Terpenoid synthases"/>
    <property type="match status" value="1"/>
</dbReference>
<dbReference type="InterPro" id="IPR034741">
    <property type="entry name" value="Terpene_cyclase-like_1_C"/>
</dbReference>
<dbReference type="OrthoDB" id="1877784at2759"/>
<dbReference type="SFLD" id="SFLDG01019">
    <property type="entry name" value="Terpene_Cyclase_Like_1_C_Termi"/>
    <property type="match status" value="1"/>
</dbReference>
<dbReference type="Proteomes" id="UP000554482">
    <property type="component" value="Unassembled WGS sequence"/>
</dbReference>
<keyword evidence="1" id="KW-0479">Metal-binding</keyword>
<dbReference type="PANTHER" id="PTHR31225">
    <property type="entry name" value="OS04G0344100 PROTEIN-RELATED"/>
    <property type="match status" value="1"/>
</dbReference>
<dbReference type="EMBL" id="JABWDY010034716">
    <property type="protein sequence ID" value="KAF5182448.1"/>
    <property type="molecule type" value="Genomic_DNA"/>
</dbReference>
<name>A0A7J6VCX3_THATH</name>
<evidence type="ECO:0000313" key="6">
    <source>
        <dbReference type="EMBL" id="KAF5182448.1"/>
    </source>
</evidence>
<dbReference type="InterPro" id="IPR008930">
    <property type="entry name" value="Terpenoid_cyclase/PrenylTrfase"/>
</dbReference>
<dbReference type="GO" id="GO:0010333">
    <property type="term" value="F:terpene synthase activity"/>
    <property type="evidence" value="ECO:0007669"/>
    <property type="project" value="InterPro"/>
</dbReference>
<evidence type="ECO:0000259" key="4">
    <source>
        <dbReference type="Pfam" id="PF01397"/>
    </source>
</evidence>
<protein>
    <submittedName>
        <fullName evidence="6">(-)-germacrene D synthase</fullName>
    </submittedName>
</protein>
<dbReference type="PANTHER" id="PTHR31225:SF93">
    <property type="entry name" value="ALPHA-HUMULENE_(-)-(E)-BETA-CARYOPHYLLENE SYNTHASE"/>
    <property type="match status" value="1"/>
</dbReference>
<evidence type="ECO:0000256" key="2">
    <source>
        <dbReference type="ARBA" id="ARBA00022842"/>
    </source>
</evidence>
<dbReference type="SUPFAM" id="SSF48239">
    <property type="entry name" value="Terpenoid cyclases/Protein prenyltransferases"/>
    <property type="match status" value="1"/>
</dbReference>
<dbReference type="InterPro" id="IPR005630">
    <property type="entry name" value="Terpene_synthase_metal-bd"/>
</dbReference>
<proteinExistence type="predicted"/>
<dbReference type="Gene3D" id="1.10.600.10">
    <property type="entry name" value="Farnesyl Diphosphate Synthase"/>
    <property type="match status" value="1"/>
</dbReference>
<dbReference type="Gene3D" id="1.50.10.130">
    <property type="entry name" value="Terpene synthase, N-terminal domain"/>
    <property type="match status" value="1"/>
</dbReference>
<evidence type="ECO:0000256" key="1">
    <source>
        <dbReference type="ARBA" id="ARBA00022723"/>
    </source>
</evidence>
<keyword evidence="3" id="KW-0456">Lyase</keyword>
<feature type="domain" description="Terpene synthase metal-binding" evidence="5">
    <location>
        <begin position="315"/>
        <end position="553"/>
    </location>
</feature>
<accession>A0A7J6VCX3</accession>
<organism evidence="6 7">
    <name type="scientific">Thalictrum thalictroides</name>
    <name type="common">Rue-anemone</name>
    <name type="synonym">Anemone thalictroides</name>
    <dbReference type="NCBI Taxonomy" id="46969"/>
    <lineage>
        <taxon>Eukaryota</taxon>
        <taxon>Viridiplantae</taxon>
        <taxon>Streptophyta</taxon>
        <taxon>Embryophyta</taxon>
        <taxon>Tracheophyta</taxon>
        <taxon>Spermatophyta</taxon>
        <taxon>Magnoliopsida</taxon>
        <taxon>Ranunculales</taxon>
        <taxon>Ranunculaceae</taxon>
        <taxon>Thalictroideae</taxon>
        <taxon>Thalictrum</taxon>
    </lineage>
</organism>
<dbReference type="AlphaFoldDB" id="A0A7J6VCX3"/>
<dbReference type="InterPro" id="IPR036965">
    <property type="entry name" value="Terpene_synth_N_sf"/>
</dbReference>
<dbReference type="FunFam" id="1.50.10.130:FF:000001">
    <property type="entry name" value="Isoprene synthase, chloroplastic"/>
    <property type="match status" value="1"/>
</dbReference>
<dbReference type="FunFam" id="1.10.600.10:FF:000007">
    <property type="entry name" value="Isoprene synthase, chloroplastic"/>
    <property type="match status" value="1"/>
</dbReference>
<reference evidence="6 7" key="1">
    <citation type="submission" date="2020-06" db="EMBL/GenBank/DDBJ databases">
        <title>Transcriptomic and genomic resources for Thalictrum thalictroides and T. hernandezii: Facilitating candidate gene discovery in an emerging model plant lineage.</title>
        <authorList>
            <person name="Arias T."/>
            <person name="Riano-Pachon D.M."/>
            <person name="Di Stilio V.S."/>
        </authorList>
    </citation>
    <scope>NUCLEOTIDE SEQUENCE [LARGE SCALE GENOMIC DNA]</scope>
    <source>
        <strain evidence="7">cv. WT478/WT964</strain>
        <tissue evidence="6">Leaves</tissue>
    </source>
</reference>
<dbReference type="InterPro" id="IPR050148">
    <property type="entry name" value="Terpene_synthase-like"/>
</dbReference>
<gene>
    <name evidence="6" type="ORF">FRX31_027965</name>
</gene>
<dbReference type="InterPro" id="IPR044814">
    <property type="entry name" value="Terpene_cyclase_plant_C1"/>
</dbReference>
<dbReference type="GO" id="GO:0000287">
    <property type="term" value="F:magnesium ion binding"/>
    <property type="evidence" value="ECO:0007669"/>
    <property type="project" value="InterPro"/>
</dbReference>